<dbReference type="STRING" id="290052.ASU35_01945"/>
<dbReference type="Pfam" id="PF01297">
    <property type="entry name" value="ZnuA"/>
    <property type="match status" value="1"/>
</dbReference>
<dbReference type="EMBL" id="LNAM01000153">
    <property type="protein sequence ID" value="KSV59101.1"/>
    <property type="molecule type" value="Genomic_DNA"/>
</dbReference>
<dbReference type="Gene3D" id="3.40.50.1980">
    <property type="entry name" value="Nitrogenase molybdenum iron protein domain"/>
    <property type="match status" value="2"/>
</dbReference>
<keyword evidence="6" id="KW-1185">Reference proteome</keyword>
<organism evidence="5 6">
    <name type="scientific">Acetivibrio ethanolgignens</name>
    <dbReference type="NCBI Taxonomy" id="290052"/>
    <lineage>
        <taxon>Bacteria</taxon>
        <taxon>Bacillati</taxon>
        <taxon>Bacillota</taxon>
        <taxon>Clostridia</taxon>
        <taxon>Eubacteriales</taxon>
        <taxon>Oscillospiraceae</taxon>
        <taxon>Acetivibrio</taxon>
    </lineage>
</organism>
<dbReference type="InterPro" id="IPR050492">
    <property type="entry name" value="Bact_metal-bind_prot9"/>
</dbReference>
<protein>
    <recommendedName>
        <fullName evidence="7">ABC transporter substrate-binding protein</fullName>
    </recommendedName>
</protein>
<name>A0A0V8QER6_9FIRM</name>
<dbReference type="PANTHER" id="PTHR42953">
    <property type="entry name" value="HIGH-AFFINITY ZINC UPTAKE SYSTEM PROTEIN ZNUA-RELATED"/>
    <property type="match status" value="1"/>
</dbReference>
<evidence type="ECO:0008006" key="7">
    <source>
        <dbReference type="Google" id="ProtNLM"/>
    </source>
</evidence>
<accession>A0A0V8QER6</accession>
<dbReference type="GO" id="GO:0046872">
    <property type="term" value="F:metal ion binding"/>
    <property type="evidence" value="ECO:0007669"/>
    <property type="project" value="InterPro"/>
</dbReference>
<evidence type="ECO:0000256" key="1">
    <source>
        <dbReference type="ARBA" id="ARBA00011028"/>
    </source>
</evidence>
<sequence length="316" mass="35105">MLIFLEENKDAEREEVMSKDLKKLGVLLGIMVLVIASGVLATWGVGREKVRQKDSLQVVTSFYPMYIAVMNIIDGVEGVELSNLTENQGGCLHDYQLTAADMKKLEGADVLVINGGGMEHFLERIVEVYPGLTIIDASEGIETEDDNAHYWVDPERYKKQLSNITEGLGSLDEKHRKGFVKNCEAYQAEVTRIEEKLLKAAEDFPEEKAVLFHDAFAYLAKRLGITIAYSIELEEDTSLNTGEIARIVDTVRAEGVRLLFTEKQFSDSIPAGISRETGASICVVDTLVSGEMERDAYLKGMETNIEVIAQCLQALE</sequence>
<reference evidence="5 6" key="1">
    <citation type="submission" date="2015-11" db="EMBL/GenBank/DDBJ databases">
        <title>Butyribacter intestini gen. nov., sp. nov., a butyric acid-producing bacterium of the family Lachnospiraceae isolated from the human faeces.</title>
        <authorList>
            <person name="Zou Y."/>
            <person name="Xue W."/>
            <person name="Luo G."/>
            <person name="Lv M."/>
        </authorList>
    </citation>
    <scope>NUCLEOTIDE SEQUENCE [LARGE SCALE GENOMIC DNA]</scope>
    <source>
        <strain evidence="5 6">ACET-33324</strain>
    </source>
</reference>
<dbReference type="SUPFAM" id="SSF53807">
    <property type="entry name" value="Helical backbone' metal receptor"/>
    <property type="match status" value="1"/>
</dbReference>
<evidence type="ECO:0000256" key="4">
    <source>
        <dbReference type="SAM" id="Phobius"/>
    </source>
</evidence>
<dbReference type="InterPro" id="IPR006127">
    <property type="entry name" value="ZnuA-like"/>
</dbReference>
<gene>
    <name evidence="5" type="ORF">ASU35_01945</name>
</gene>
<evidence type="ECO:0000313" key="6">
    <source>
        <dbReference type="Proteomes" id="UP000054874"/>
    </source>
</evidence>
<dbReference type="Proteomes" id="UP000054874">
    <property type="component" value="Unassembled WGS sequence"/>
</dbReference>
<comment type="similarity">
    <text evidence="1">Belongs to the bacterial solute-binding protein 9 family.</text>
</comment>
<dbReference type="GO" id="GO:0030001">
    <property type="term" value="P:metal ion transport"/>
    <property type="evidence" value="ECO:0007669"/>
    <property type="project" value="InterPro"/>
</dbReference>
<evidence type="ECO:0000256" key="2">
    <source>
        <dbReference type="ARBA" id="ARBA00022448"/>
    </source>
</evidence>
<dbReference type="AlphaFoldDB" id="A0A0V8QER6"/>
<dbReference type="PANTHER" id="PTHR42953:SF3">
    <property type="entry name" value="HIGH-AFFINITY ZINC UPTAKE SYSTEM PROTEIN ZNUA"/>
    <property type="match status" value="1"/>
</dbReference>
<keyword evidence="4" id="KW-1133">Transmembrane helix</keyword>
<comment type="caution">
    <text evidence="5">The sequence shown here is derived from an EMBL/GenBank/DDBJ whole genome shotgun (WGS) entry which is preliminary data.</text>
</comment>
<keyword evidence="2" id="KW-0813">Transport</keyword>
<feature type="transmembrane region" description="Helical" evidence="4">
    <location>
        <begin position="24"/>
        <end position="45"/>
    </location>
</feature>
<keyword evidence="3" id="KW-0732">Signal</keyword>
<keyword evidence="4" id="KW-0812">Transmembrane</keyword>
<evidence type="ECO:0000256" key="3">
    <source>
        <dbReference type="ARBA" id="ARBA00022729"/>
    </source>
</evidence>
<proteinExistence type="inferred from homology"/>
<keyword evidence="4" id="KW-0472">Membrane</keyword>
<evidence type="ECO:0000313" key="5">
    <source>
        <dbReference type="EMBL" id="KSV59101.1"/>
    </source>
</evidence>